<dbReference type="GO" id="GO:0003677">
    <property type="term" value="F:DNA binding"/>
    <property type="evidence" value="ECO:0007669"/>
    <property type="project" value="UniProtKB-UniRule"/>
</dbReference>
<reference evidence="6" key="1">
    <citation type="submission" date="2020-07" db="EMBL/GenBank/DDBJ databases">
        <title>Genomic analysis of a strain of Sedimentibacter Hydroxybenzoicus DSM7310.</title>
        <authorList>
            <person name="Ma S."/>
        </authorList>
    </citation>
    <scope>NUCLEOTIDE SEQUENCE</scope>
    <source>
        <strain evidence="6">DSM 7310</strain>
    </source>
</reference>
<keyword evidence="1 4" id="KW-0132">Cell division</keyword>
<dbReference type="InterPro" id="IPR027434">
    <property type="entry name" value="Homing_endonucl"/>
</dbReference>
<organism evidence="6 7">
    <name type="scientific">Sedimentibacter hydroxybenzoicus DSM 7310</name>
    <dbReference type="NCBI Taxonomy" id="1123245"/>
    <lineage>
        <taxon>Bacteria</taxon>
        <taxon>Bacillati</taxon>
        <taxon>Bacillota</taxon>
        <taxon>Tissierellia</taxon>
        <taxon>Sedimentibacter</taxon>
    </lineage>
</organism>
<dbReference type="PANTHER" id="PTHR37307:SF1">
    <property type="entry name" value="CELL DIVISION PROTEIN WHIA-RELATED"/>
    <property type="match status" value="1"/>
</dbReference>
<dbReference type="GO" id="GO:0051301">
    <property type="term" value="P:cell division"/>
    <property type="evidence" value="ECO:0007669"/>
    <property type="project" value="UniProtKB-UniRule"/>
</dbReference>
<evidence type="ECO:0000313" key="7">
    <source>
        <dbReference type="Proteomes" id="UP000611629"/>
    </source>
</evidence>
<dbReference type="HAMAP" id="MF_01420">
    <property type="entry name" value="HTH_type_WhiA"/>
    <property type="match status" value="1"/>
</dbReference>
<dbReference type="InterPro" id="IPR018478">
    <property type="entry name" value="Sporu_reg_WhiA_N_dom"/>
</dbReference>
<dbReference type="InterPro" id="IPR039518">
    <property type="entry name" value="WhiA_LAGLIDADG_dom"/>
</dbReference>
<keyword evidence="7" id="KW-1185">Reference proteome</keyword>
<evidence type="ECO:0000313" key="6">
    <source>
        <dbReference type="EMBL" id="NYB72682.1"/>
    </source>
</evidence>
<dbReference type="Pfam" id="PF02650">
    <property type="entry name" value="HTH_WhiA"/>
    <property type="match status" value="1"/>
</dbReference>
<evidence type="ECO:0000256" key="1">
    <source>
        <dbReference type="ARBA" id="ARBA00022618"/>
    </source>
</evidence>
<evidence type="ECO:0000256" key="3">
    <source>
        <dbReference type="ARBA" id="ARBA00023306"/>
    </source>
</evidence>
<feature type="domain" description="DOD-type homing endonuclease" evidence="5">
    <location>
        <begin position="32"/>
        <end position="176"/>
    </location>
</feature>
<dbReference type="RefSeq" id="WP_179236365.1">
    <property type="nucleotide sequence ID" value="NZ_JACBNQ010000001.1"/>
</dbReference>
<protein>
    <recommendedName>
        <fullName evidence="4">Probable cell division protein WhiA</fullName>
    </recommendedName>
</protein>
<evidence type="ECO:0000259" key="5">
    <source>
        <dbReference type="PROSITE" id="PS50819"/>
    </source>
</evidence>
<dbReference type="Gene3D" id="3.10.28.10">
    <property type="entry name" value="Homing endonucleases"/>
    <property type="match status" value="1"/>
</dbReference>
<dbReference type="EMBL" id="JACBNQ010000001">
    <property type="protein sequence ID" value="NYB72682.1"/>
    <property type="molecule type" value="Genomic_DNA"/>
</dbReference>
<comment type="function">
    <text evidence="4">Involved in cell division and chromosome segregation.</text>
</comment>
<name>A0A974GUV3_SEDHY</name>
<dbReference type="GO" id="GO:0004519">
    <property type="term" value="F:endonuclease activity"/>
    <property type="evidence" value="ECO:0007669"/>
    <property type="project" value="InterPro"/>
</dbReference>
<dbReference type="InterPro" id="IPR023054">
    <property type="entry name" value="Sporulation_regulator_WhiA_C"/>
</dbReference>
<comment type="similarity">
    <text evidence="4">Belongs to the WhiA family.</text>
</comment>
<dbReference type="Pfam" id="PF10298">
    <property type="entry name" value="WhiA_N"/>
    <property type="match status" value="1"/>
</dbReference>
<dbReference type="Pfam" id="PF14527">
    <property type="entry name" value="LAGLIDADG_WhiA"/>
    <property type="match status" value="1"/>
</dbReference>
<sequence length="320" mass="36505">MTFSSKIKDELSRTEITDLASTKAELAALIRTMGYISLKGFNKFEIEFSTENAAVARRIFRLLKVAFEISTQVSVEKTNRLKKRNNYIINIEDKYAKNFLIETKIAGNNNFNFVEFDYGVPDDLVINNECKRAYLRGTFMGCGSVSDPEKSYHAEFVSSRENHSKGISSLLKEYGITAKTLLRKNNYVTYIKESEQISDLLALLGANNAVLEFENVRAVKETRNQINRVINCETANLDKIVDTSMRQINNIKILKKHKAIDKLPDHLKELAYLRLKHTNASLKELGEMLNPPLGKSGVNHRLRKIEEIANDLEHEKRGVK</sequence>
<gene>
    <name evidence="4 6" type="primary">whiA</name>
    <name evidence="6" type="ORF">HZF24_00850</name>
</gene>
<dbReference type="AlphaFoldDB" id="A0A974GUV3"/>
<evidence type="ECO:0000256" key="4">
    <source>
        <dbReference type="HAMAP-Rule" id="MF_01420"/>
    </source>
</evidence>
<accession>A0A974GUV3</accession>
<proteinExistence type="inferred from homology"/>
<dbReference type="InterPro" id="IPR004042">
    <property type="entry name" value="Intein_endonuc_central"/>
</dbReference>
<evidence type="ECO:0000256" key="2">
    <source>
        <dbReference type="ARBA" id="ARBA00023125"/>
    </source>
</evidence>
<dbReference type="NCBIfam" id="TIGR00647">
    <property type="entry name" value="DNA_bind_WhiA"/>
    <property type="match status" value="1"/>
</dbReference>
<comment type="caution">
    <text evidence="6">The sequence shown here is derived from an EMBL/GenBank/DDBJ whole genome shotgun (WGS) entry which is preliminary data.</text>
</comment>
<dbReference type="PANTHER" id="PTHR37307">
    <property type="entry name" value="CELL DIVISION PROTEIN WHIA-RELATED"/>
    <property type="match status" value="1"/>
</dbReference>
<dbReference type="PROSITE" id="PS50819">
    <property type="entry name" value="INTEIN_ENDONUCLEASE"/>
    <property type="match status" value="1"/>
</dbReference>
<dbReference type="GO" id="GO:0043937">
    <property type="term" value="P:regulation of sporulation"/>
    <property type="evidence" value="ECO:0007669"/>
    <property type="project" value="InterPro"/>
</dbReference>
<keyword evidence="2 4" id="KW-0238">DNA-binding</keyword>
<dbReference type="InterPro" id="IPR003802">
    <property type="entry name" value="Sporulation_regulator_WhiA"/>
</dbReference>
<keyword evidence="3 4" id="KW-0131">Cell cycle</keyword>
<dbReference type="Proteomes" id="UP000611629">
    <property type="component" value="Unassembled WGS sequence"/>
</dbReference>
<dbReference type="SUPFAM" id="SSF55608">
    <property type="entry name" value="Homing endonucleases"/>
    <property type="match status" value="1"/>
</dbReference>